<proteinExistence type="predicted"/>
<feature type="compositionally biased region" description="Acidic residues" evidence="1">
    <location>
        <begin position="80"/>
        <end position="89"/>
    </location>
</feature>
<evidence type="ECO:0000313" key="2">
    <source>
        <dbReference type="EMBL" id="KAK9027765.1"/>
    </source>
</evidence>
<evidence type="ECO:0000256" key="1">
    <source>
        <dbReference type="SAM" id="MobiDB-lite"/>
    </source>
</evidence>
<sequence>MKCVRINKRFRVEDTREAKVIRGVEDTGEAENTGRLEDTGGDVDIEDNFIVNIKVPSDFDEEVEEARDELRKTRQKIVLDDSEDEEQNDVESQGHAFVGNDTVVEEGLHEDNDKLEDNESDYLCSDSPGEYGEDKICGAYKGNKKYGHSNDPNCKFPLWELGLSFVDHIYFKEAVKKYAIVKGVVLRYLKSEPKRLRVCCKDGCPLLLFASFDGRAECLVVKTYNLVHTCFRTNKNKLLTCKHIQKVFKDRILIDPKMKIATLVTMGYAAELIYSNLGSTFSIQVHRDSDNNVVFHRMDGNNQMFSVVCAVVEEECKKSWNWFLTRLMEDLNHLEEEGLTLMSNQQEKLSMVGFWMQDAIQSSLCWMKSGKQVMQRMHVKKTWAANWPIGISPVAKQKLEKNIDHSSQCRLVWNGHGGFEVTQGEDQHIVDLERLTCTCRE</sequence>
<comment type="caution">
    <text evidence="2">The sequence shown here is derived from an EMBL/GenBank/DDBJ whole genome shotgun (WGS) entry which is preliminary data.</text>
</comment>
<evidence type="ECO:0008006" key="4">
    <source>
        <dbReference type="Google" id="ProtNLM"/>
    </source>
</evidence>
<dbReference type="PANTHER" id="PTHR31973">
    <property type="entry name" value="POLYPROTEIN, PUTATIVE-RELATED"/>
    <property type="match status" value="1"/>
</dbReference>
<dbReference type="PANTHER" id="PTHR31973:SF197">
    <property type="entry name" value="SWIM-TYPE DOMAIN-CONTAINING PROTEIN"/>
    <property type="match status" value="1"/>
</dbReference>
<name>A0ABR2SRA5_9ROSI</name>
<dbReference type="Proteomes" id="UP001396334">
    <property type="component" value="Unassembled WGS sequence"/>
</dbReference>
<protein>
    <recommendedName>
        <fullName evidence="4">Transposase MuDR plant domain-containing protein</fullName>
    </recommendedName>
</protein>
<gene>
    <name evidence="2" type="ORF">V6N11_067588</name>
</gene>
<feature type="region of interest" description="Disordered" evidence="1">
    <location>
        <begin position="78"/>
        <end position="97"/>
    </location>
</feature>
<dbReference type="EMBL" id="JBBPBN010000012">
    <property type="protein sequence ID" value="KAK9027765.1"/>
    <property type="molecule type" value="Genomic_DNA"/>
</dbReference>
<organism evidence="2 3">
    <name type="scientific">Hibiscus sabdariffa</name>
    <name type="common">roselle</name>
    <dbReference type="NCBI Taxonomy" id="183260"/>
    <lineage>
        <taxon>Eukaryota</taxon>
        <taxon>Viridiplantae</taxon>
        <taxon>Streptophyta</taxon>
        <taxon>Embryophyta</taxon>
        <taxon>Tracheophyta</taxon>
        <taxon>Spermatophyta</taxon>
        <taxon>Magnoliopsida</taxon>
        <taxon>eudicotyledons</taxon>
        <taxon>Gunneridae</taxon>
        <taxon>Pentapetalae</taxon>
        <taxon>rosids</taxon>
        <taxon>malvids</taxon>
        <taxon>Malvales</taxon>
        <taxon>Malvaceae</taxon>
        <taxon>Malvoideae</taxon>
        <taxon>Hibiscus</taxon>
    </lineage>
</organism>
<keyword evidence="3" id="KW-1185">Reference proteome</keyword>
<reference evidence="2 3" key="1">
    <citation type="journal article" date="2024" name="G3 (Bethesda)">
        <title>Genome assembly of Hibiscus sabdariffa L. provides insights into metabolisms of medicinal natural products.</title>
        <authorList>
            <person name="Kim T."/>
        </authorList>
    </citation>
    <scope>NUCLEOTIDE SEQUENCE [LARGE SCALE GENOMIC DNA]</scope>
    <source>
        <strain evidence="2">TK-2024</strain>
        <tissue evidence="2">Old leaves</tissue>
    </source>
</reference>
<accession>A0ABR2SRA5</accession>
<evidence type="ECO:0000313" key="3">
    <source>
        <dbReference type="Proteomes" id="UP001396334"/>
    </source>
</evidence>